<evidence type="ECO:0000313" key="7">
    <source>
        <dbReference type="EMBL" id="KAJ0393815.1"/>
    </source>
</evidence>
<dbReference type="InterPro" id="IPR000232">
    <property type="entry name" value="HSF_DNA-bd"/>
</dbReference>
<comment type="caution">
    <text evidence="7">The sequence shown here is derived from an EMBL/GenBank/DDBJ whole genome shotgun (WGS) entry which is preliminary data.</text>
</comment>
<keyword evidence="8" id="KW-1185">Reference proteome</keyword>
<keyword evidence="3" id="KW-0539">Nucleus</keyword>
<dbReference type="AlphaFoldDB" id="A0AAD5Q369"/>
<evidence type="ECO:0000256" key="4">
    <source>
        <dbReference type="RuleBase" id="RU004020"/>
    </source>
</evidence>
<feature type="region of interest" description="Disordered" evidence="5">
    <location>
        <begin position="139"/>
        <end position="173"/>
    </location>
</feature>
<dbReference type="InterPro" id="IPR036390">
    <property type="entry name" value="WH_DNA-bd_sf"/>
</dbReference>
<evidence type="ECO:0000256" key="2">
    <source>
        <dbReference type="ARBA" id="ARBA00023125"/>
    </source>
</evidence>
<dbReference type="FunFam" id="1.10.10.10:FF:000286">
    <property type="entry name" value="Heat shock transcription factor"/>
    <property type="match status" value="1"/>
</dbReference>
<dbReference type="InterPro" id="IPR036388">
    <property type="entry name" value="WH-like_DNA-bd_sf"/>
</dbReference>
<proteinExistence type="inferred from homology"/>
<dbReference type="Pfam" id="PF00447">
    <property type="entry name" value="HSF_DNA-bind"/>
    <property type="match status" value="1"/>
</dbReference>
<protein>
    <recommendedName>
        <fullName evidence="6">HSF-type DNA-binding domain-containing protein</fullName>
    </recommendedName>
</protein>
<dbReference type="GO" id="GO:0003700">
    <property type="term" value="F:DNA-binding transcription factor activity"/>
    <property type="evidence" value="ECO:0007669"/>
    <property type="project" value="InterPro"/>
</dbReference>
<gene>
    <name evidence="7" type="ORF">P43SY_000355</name>
</gene>
<keyword evidence="2" id="KW-0238">DNA-binding</keyword>
<dbReference type="EMBL" id="JAKCXM010000459">
    <property type="protein sequence ID" value="KAJ0393815.1"/>
    <property type="molecule type" value="Genomic_DNA"/>
</dbReference>
<evidence type="ECO:0000259" key="6">
    <source>
        <dbReference type="SMART" id="SM00415"/>
    </source>
</evidence>
<evidence type="ECO:0000256" key="1">
    <source>
        <dbReference type="ARBA" id="ARBA00004123"/>
    </source>
</evidence>
<reference evidence="7" key="1">
    <citation type="submission" date="2021-12" db="EMBL/GenBank/DDBJ databases">
        <title>Prjna785345.</title>
        <authorList>
            <person name="Rujirawat T."/>
            <person name="Krajaejun T."/>
        </authorList>
    </citation>
    <scope>NUCLEOTIDE SEQUENCE</scope>
    <source>
        <strain evidence="7">Pi057C3</strain>
    </source>
</reference>
<dbReference type="Proteomes" id="UP001209570">
    <property type="component" value="Unassembled WGS sequence"/>
</dbReference>
<dbReference type="Gene3D" id="1.10.10.10">
    <property type="entry name" value="Winged helix-like DNA-binding domain superfamily/Winged helix DNA-binding domain"/>
    <property type="match status" value="1"/>
</dbReference>
<feature type="domain" description="HSF-type DNA-binding" evidence="6">
    <location>
        <begin position="32"/>
        <end position="127"/>
    </location>
</feature>
<name>A0AAD5Q369_PYTIN</name>
<organism evidence="7 8">
    <name type="scientific">Pythium insidiosum</name>
    <name type="common">Pythiosis disease agent</name>
    <dbReference type="NCBI Taxonomy" id="114742"/>
    <lineage>
        <taxon>Eukaryota</taxon>
        <taxon>Sar</taxon>
        <taxon>Stramenopiles</taxon>
        <taxon>Oomycota</taxon>
        <taxon>Peronosporomycetes</taxon>
        <taxon>Pythiales</taxon>
        <taxon>Pythiaceae</taxon>
        <taxon>Pythium</taxon>
    </lineage>
</organism>
<dbReference type="SMART" id="SM00415">
    <property type="entry name" value="HSF"/>
    <property type="match status" value="1"/>
</dbReference>
<evidence type="ECO:0000256" key="3">
    <source>
        <dbReference type="ARBA" id="ARBA00023242"/>
    </source>
</evidence>
<dbReference type="GO" id="GO:0005634">
    <property type="term" value="C:nucleus"/>
    <property type="evidence" value="ECO:0007669"/>
    <property type="project" value="UniProtKB-SubCell"/>
</dbReference>
<comment type="similarity">
    <text evidence="4">Belongs to the HSF family.</text>
</comment>
<evidence type="ECO:0000313" key="8">
    <source>
        <dbReference type="Proteomes" id="UP001209570"/>
    </source>
</evidence>
<dbReference type="PRINTS" id="PR00056">
    <property type="entry name" value="HSFDOMAIN"/>
</dbReference>
<dbReference type="SUPFAM" id="SSF46785">
    <property type="entry name" value="Winged helix' DNA-binding domain"/>
    <property type="match status" value="1"/>
</dbReference>
<accession>A0AAD5Q369</accession>
<sequence length="292" mass="33064">MRMRSASYPSNTCTTPNAEMFPATKKPVAATRVPKFLRCLYDILHNEDQSILSWSKDGTHFQIYDIKRLEIEVLPKYFKHGKFASFQRQLNNFGFRKWTKTQSNVCTFSHHHYVSRHPQHLVDLVIQLNETINTNVAAKQPSHGLSGKRKRAESDATVKSAKQPKCERTSPQPVPTIKVEESAFDLEVASWSLMADISPLEWAAKSHGMCKLESGNETPTSAAGFIDMGFDFTMEELDDILLTTSQEPSGSRTQAQPCIAHASMPVMTWESELFGKNELELYMQESELWSVS</sequence>
<evidence type="ECO:0000256" key="5">
    <source>
        <dbReference type="SAM" id="MobiDB-lite"/>
    </source>
</evidence>
<dbReference type="PANTHER" id="PTHR10015">
    <property type="entry name" value="HEAT SHOCK TRANSCRIPTION FACTOR"/>
    <property type="match status" value="1"/>
</dbReference>
<dbReference type="GO" id="GO:0043565">
    <property type="term" value="F:sequence-specific DNA binding"/>
    <property type="evidence" value="ECO:0007669"/>
    <property type="project" value="InterPro"/>
</dbReference>
<comment type="subcellular location">
    <subcellularLocation>
        <location evidence="1">Nucleus</location>
    </subcellularLocation>
</comment>
<dbReference type="PANTHER" id="PTHR10015:SF427">
    <property type="entry name" value="HEAT SHOCK FACTOR PROTEIN"/>
    <property type="match status" value="1"/>
</dbReference>